<keyword evidence="2" id="KW-1185">Reference proteome</keyword>
<protein>
    <submittedName>
        <fullName evidence="1">Fe-S cluster assembly protein HesB</fullName>
    </submittedName>
</protein>
<organism evidence="1 2">
    <name type="scientific">Nocardioides currus</name>
    <dbReference type="NCBI Taxonomy" id="2133958"/>
    <lineage>
        <taxon>Bacteria</taxon>
        <taxon>Bacillati</taxon>
        <taxon>Actinomycetota</taxon>
        <taxon>Actinomycetes</taxon>
        <taxon>Propionibacteriales</taxon>
        <taxon>Nocardioidaceae</taxon>
        <taxon>Nocardioides</taxon>
    </lineage>
</organism>
<dbReference type="Proteomes" id="UP000244867">
    <property type="component" value="Unassembled WGS sequence"/>
</dbReference>
<proteinExistence type="predicted"/>
<dbReference type="Gene3D" id="2.60.300.12">
    <property type="entry name" value="HesB-like domain"/>
    <property type="match status" value="1"/>
</dbReference>
<name>A0A2R7Z1R5_9ACTN</name>
<gene>
    <name evidence="1" type="ORF">C7S10_08710</name>
</gene>
<sequence length="91" mass="9350">MLALTENVTEIVKQLAAEVPEVSGLRIAAEADGQSLSVSPADQAAPDDQTIEQGGATIFLDAPAAVMLDDKVLDGGVDEEGNIQFALGQQA</sequence>
<dbReference type="EMBL" id="PYXZ01000002">
    <property type="protein sequence ID" value="PUA82089.1"/>
    <property type="molecule type" value="Genomic_DNA"/>
</dbReference>
<dbReference type="InterPro" id="IPR035903">
    <property type="entry name" value="HesB-like_dom_sf"/>
</dbReference>
<dbReference type="RefSeq" id="WP_108343973.1">
    <property type="nucleotide sequence ID" value="NZ_PYXZ01000002.1"/>
</dbReference>
<accession>A0A2R7Z1R5</accession>
<dbReference type="AlphaFoldDB" id="A0A2R7Z1R5"/>
<dbReference type="OrthoDB" id="4868950at2"/>
<dbReference type="SUPFAM" id="SSF89360">
    <property type="entry name" value="HesB-like domain"/>
    <property type="match status" value="1"/>
</dbReference>
<evidence type="ECO:0000313" key="1">
    <source>
        <dbReference type="EMBL" id="PUA82089.1"/>
    </source>
</evidence>
<reference evidence="1 2" key="1">
    <citation type="submission" date="2018-03" db="EMBL/GenBank/DDBJ databases">
        <authorList>
            <person name="Keele B.F."/>
        </authorList>
    </citation>
    <scope>NUCLEOTIDE SEQUENCE [LARGE SCALE GENOMIC DNA]</scope>
    <source>
        <strain evidence="1 2">IB-3</strain>
    </source>
</reference>
<evidence type="ECO:0000313" key="2">
    <source>
        <dbReference type="Proteomes" id="UP000244867"/>
    </source>
</evidence>
<comment type="caution">
    <text evidence="1">The sequence shown here is derived from an EMBL/GenBank/DDBJ whole genome shotgun (WGS) entry which is preliminary data.</text>
</comment>